<organism evidence="1 2">
    <name type="scientific">Colletotrichum orchidophilum</name>
    <dbReference type="NCBI Taxonomy" id="1209926"/>
    <lineage>
        <taxon>Eukaryota</taxon>
        <taxon>Fungi</taxon>
        <taxon>Dikarya</taxon>
        <taxon>Ascomycota</taxon>
        <taxon>Pezizomycotina</taxon>
        <taxon>Sordariomycetes</taxon>
        <taxon>Hypocreomycetidae</taxon>
        <taxon>Glomerellales</taxon>
        <taxon>Glomerellaceae</taxon>
        <taxon>Colletotrichum</taxon>
    </lineage>
</organism>
<reference evidence="1 2" key="1">
    <citation type="submission" date="2016-09" db="EMBL/GenBank/DDBJ databases">
        <authorList>
            <person name="Capua I."/>
            <person name="De Benedictis P."/>
            <person name="Joannis T."/>
            <person name="Lombin L.H."/>
            <person name="Cattoli G."/>
        </authorList>
    </citation>
    <scope>NUCLEOTIDE SEQUENCE [LARGE SCALE GENOMIC DNA]</scope>
    <source>
        <strain evidence="1 2">IMI 309357</strain>
    </source>
</reference>
<name>A0A1G4AVL2_9PEZI</name>
<keyword evidence="2" id="KW-1185">Reference proteome</keyword>
<proteinExistence type="predicted"/>
<evidence type="ECO:0000313" key="1">
    <source>
        <dbReference type="EMBL" id="OHE93219.1"/>
    </source>
</evidence>
<dbReference type="EMBL" id="MJBS01000125">
    <property type="protein sequence ID" value="OHE93219.1"/>
    <property type="molecule type" value="Genomic_DNA"/>
</dbReference>
<protein>
    <submittedName>
        <fullName evidence="1">Uncharacterized protein</fullName>
    </submittedName>
</protein>
<dbReference type="AlphaFoldDB" id="A0A1G4AVL2"/>
<dbReference type="Proteomes" id="UP000176998">
    <property type="component" value="Unassembled WGS sequence"/>
</dbReference>
<dbReference type="RefSeq" id="XP_022470385.1">
    <property type="nucleotide sequence ID" value="XM_022623068.1"/>
</dbReference>
<comment type="caution">
    <text evidence="1">The sequence shown here is derived from an EMBL/GenBank/DDBJ whole genome shotgun (WGS) entry which is preliminary data.</text>
</comment>
<accession>A0A1G4AVL2</accession>
<sequence length="161" mass="17945">MAYSLSMIIKFRWQGGIGFASRDLSSHQTIAFDGCVCPIHPASMTLTFDRDFNMWIRTSTSQCFCSAEISPGNSWPGALARHHCRQQHDKLATCGFANKRHLVSRRVKGFPACMAALSWMMASRAPGSIGSGLPKRDLSDYLSSCDVSCRETSDEFRFVHK</sequence>
<dbReference type="GeneID" id="34564578"/>
<evidence type="ECO:0000313" key="2">
    <source>
        <dbReference type="Proteomes" id="UP000176998"/>
    </source>
</evidence>
<gene>
    <name evidence="1" type="ORF">CORC01_11444</name>
</gene>